<name>A0A9P4GV76_9PLEO</name>
<dbReference type="InterPro" id="IPR037647">
    <property type="entry name" value="HIRIP3"/>
</dbReference>
<feature type="region of interest" description="Disordered" evidence="1">
    <location>
        <begin position="334"/>
        <end position="412"/>
    </location>
</feature>
<accession>A0A9P4GV76</accession>
<feature type="compositionally biased region" description="Basic and acidic residues" evidence="1">
    <location>
        <begin position="227"/>
        <end position="237"/>
    </location>
</feature>
<evidence type="ECO:0008006" key="4">
    <source>
        <dbReference type="Google" id="ProtNLM"/>
    </source>
</evidence>
<feature type="compositionally biased region" description="Acidic residues" evidence="1">
    <location>
        <begin position="402"/>
        <end position="412"/>
    </location>
</feature>
<evidence type="ECO:0000313" key="2">
    <source>
        <dbReference type="EMBL" id="KAF2023503.1"/>
    </source>
</evidence>
<reference evidence="2" key="1">
    <citation type="journal article" date="2020" name="Stud. Mycol.">
        <title>101 Dothideomycetes genomes: a test case for predicting lifestyles and emergence of pathogens.</title>
        <authorList>
            <person name="Haridas S."/>
            <person name="Albert R."/>
            <person name="Binder M."/>
            <person name="Bloem J."/>
            <person name="Labutti K."/>
            <person name="Salamov A."/>
            <person name="Andreopoulos B."/>
            <person name="Baker S."/>
            <person name="Barry K."/>
            <person name="Bills G."/>
            <person name="Bluhm B."/>
            <person name="Cannon C."/>
            <person name="Castanera R."/>
            <person name="Culley D."/>
            <person name="Daum C."/>
            <person name="Ezra D."/>
            <person name="Gonzalez J."/>
            <person name="Henrissat B."/>
            <person name="Kuo A."/>
            <person name="Liang C."/>
            <person name="Lipzen A."/>
            <person name="Lutzoni F."/>
            <person name="Magnuson J."/>
            <person name="Mondo S."/>
            <person name="Nolan M."/>
            <person name="Ohm R."/>
            <person name="Pangilinan J."/>
            <person name="Park H.-J."/>
            <person name="Ramirez L."/>
            <person name="Alfaro M."/>
            <person name="Sun H."/>
            <person name="Tritt A."/>
            <person name="Yoshinaga Y."/>
            <person name="Zwiers L.-H."/>
            <person name="Turgeon B."/>
            <person name="Goodwin S."/>
            <person name="Spatafora J."/>
            <person name="Crous P."/>
            <person name="Grigoriev I."/>
        </authorList>
    </citation>
    <scope>NUCLEOTIDE SEQUENCE</scope>
    <source>
        <strain evidence="2">CBS 110217</strain>
    </source>
</reference>
<feature type="compositionally biased region" description="Basic and acidic residues" evidence="1">
    <location>
        <begin position="95"/>
        <end position="109"/>
    </location>
</feature>
<dbReference type="PANTHER" id="PTHR15410">
    <property type="entry name" value="HIRA-INTERACTING PROTEIN 3"/>
    <property type="match status" value="1"/>
</dbReference>
<evidence type="ECO:0000313" key="3">
    <source>
        <dbReference type="Proteomes" id="UP000799777"/>
    </source>
</evidence>
<feature type="compositionally biased region" description="Acidic residues" evidence="1">
    <location>
        <begin position="366"/>
        <end position="391"/>
    </location>
</feature>
<protein>
    <recommendedName>
        <fullName evidence="4">Transcriptional regulator</fullName>
    </recommendedName>
</protein>
<feature type="compositionally biased region" description="Pro residues" evidence="1">
    <location>
        <begin position="73"/>
        <end position="85"/>
    </location>
</feature>
<feature type="compositionally biased region" description="Basic and acidic residues" evidence="1">
    <location>
        <begin position="57"/>
        <end position="67"/>
    </location>
</feature>
<feature type="compositionally biased region" description="Basic residues" evidence="1">
    <location>
        <begin position="155"/>
        <end position="165"/>
    </location>
</feature>
<dbReference type="AlphaFoldDB" id="A0A9P4GV76"/>
<dbReference type="PANTHER" id="PTHR15410:SF2">
    <property type="entry name" value="HIRA-INTERACTING PROTEIN 3"/>
    <property type="match status" value="1"/>
</dbReference>
<organism evidence="2 3">
    <name type="scientific">Setomelanomma holmii</name>
    <dbReference type="NCBI Taxonomy" id="210430"/>
    <lineage>
        <taxon>Eukaryota</taxon>
        <taxon>Fungi</taxon>
        <taxon>Dikarya</taxon>
        <taxon>Ascomycota</taxon>
        <taxon>Pezizomycotina</taxon>
        <taxon>Dothideomycetes</taxon>
        <taxon>Pleosporomycetidae</taxon>
        <taxon>Pleosporales</taxon>
        <taxon>Pleosporineae</taxon>
        <taxon>Phaeosphaeriaceae</taxon>
        <taxon>Setomelanomma</taxon>
    </lineage>
</organism>
<feature type="compositionally biased region" description="Acidic residues" evidence="1">
    <location>
        <begin position="129"/>
        <end position="139"/>
    </location>
</feature>
<gene>
    <name evidence="2" type="ORF">EK21DRAFT_80742</name>
</gene>
<dbReference type="Proteomes" id="UP000799777">
    <property type="component" value="Unassembled WGS sequence"/>
</dbReference>
<dbReference type="GO" id="GO:0005634">
    <property type="term" value="C:nucleus"/>
    <property type="evidence" value="ECO:0007669"/>
    <property type="project" value="TreeGrafter"/>
</dbReference>
<dbReference type="OrthoDB" id="552755at2759"/>
<feature type="compositionally biased region" description="Basic and acidic residues" evidence="1">
    <location>
        <begin position="392"/>
        <end position="401"/>
    </location>
</feature>
<keyword evidence="3" id="KW-1185">Reference proteome</keyword>
<feature type="compositionally biased region" description="Basic residues" evidence="1">
    <location>
        <begin position="110"/>
        <end position="126"/>
    </location>
</feature>
<feature type="compositionally biased region" description="Low complexity" evidence="1">
    <location>
        <begin position="352"/>
        <end position="361"/>
    </location>
</feature>
<dbReference type="EMBL" id="ML978344">
    <property type="protein sequence ID" value="KAF2023503.1"/>
    <property type="molecule type" value="Genomic_DNA"/>
</dbReference>
<evidence type="ECO:0000256" key="1">
    <source>
        <dbReference type="SAM" id="MobiDB-lite"/>
    </source>
</evidence>
<sequence length="412" mass="44886">MSDSEADLPSEATISQKLRDVVIAFHKAGKEDDLTLKRVRARTETELSLPDGLLKSSEWKQKSKDVIEAAVSPPEPEPESSPAPAPKKAAKPKPKATEQKTKAGAEPKGVKRKAATPVKQPKKRRKTDSDDDDDMEIELSEPAGDPSEAESEPPKKKKLVQRKKKVMTEDSDDEPSTKPAAAEDSEDEPAAQPVKAASKAPEAREDLSESEMSSLIDESPKKKARQKKEPATKDKKTAKPASKPTPKPKVAKSEDLDTAEVKRLQGWLVKCGIRKVWSRDPELSKCDTEKEKIGVLKRMLKDVGMDGKYSVEKAAKIKEKREFEKDLAAIQEAEAHWGTSGDAGGRPRRRAAAAAAAQPQQKLVLSDDDDEEEGDDQDDEESSADGDDDASDDAKGESSGDEKDDSEGDDSE</sequence>
<comment type="caution">
    <text evidence="2">The sequence shown here is derived from an EMBL/GenBank/DDBJ whole genome shotgun (WGS) entry which is preliminary data.</text>
</comment>
<proteinExistence type="predicted"/>
<feature type="region of interest" description="Disordered" evidence="1">
    <location>
        <begin position="43"/>
        <end position="258"/>
    </location>
</feature>